<keyword evidence="4" id="KW-1185">Reference proteome</keyword>
<evidence type="ECO:0000313" key="4">
    <source>
        <dbReference type="Proteomes" id="UP000799118"/>
    </source>
</evidence>
<feature type="transmembrane region" description="Helical" evidence="2">
    <location>
        <begin position="167"/>
        <end position="190"/>
    </location>
</feature>
<reference evidence="3" key="1">
    <citation type="journal article" date="2019" name="Environ. Microbiol.">
        <title>Fungal ecological strategies reflected in gene transcription - a case study of two litter decomposers.</title>
        <authorList>
            <person name="Barbi F."/>
            <person name="Kohler A."/>
            <person name="Barry K."/>
            <person name="Baskaran P."/>
            <person name="Daum C."/>
            <person name="Fauchery L."/>
            <person name="Ihrmark K."/>
            <person name="Kuo A."/>
            <person name="LaButti K."/>
            <person name="Lipzen A."/>
            <person name="Morin E."/>
            <person name="Grigoriev I.V."/>
            <person name="Henrissat B."/>
            <person name="Lindahl B."/>
            <person name="Martin F."/>
        </authorList>
    </citation>
    <scope>NUCLEOTIDE SEQUENCE</scope>
    <source>
        <strain evidence="3">JB14</strain>
    </source>
</reference>
<gene>
    <name evidence="3" type="ORF">BT96DRAFT_1008219</name>
</gene>
<keyword evidence="2" id="KW-0812">Transmembrane</keyword>
<evidence type="ECO:0000256" key="2">
    <source>
        <dbReference type="SAM" id="Phobius"/>
    </source>
</evidence>
<accession>A0A6A4GFE3</accession>
<sequence>MHAGIDLVIQPLPIGLEQHIRILYFKLRVFRPKVLFTLFLLRSKLGSTTFAAAGLITIDVSSVLRTSREGSHSAHRARSLSPPAAGRFVNSCPSHRSRRSSPGPHHDQAYIRAPLTWRQPLRSLRRKGRRKKKSSWLSRLISQQWTPNLIVFMIGMISIVGGYKSNTVLVTVFSALAAFCSFMLFVLDWLRDNSKNLRLPTFINRSKWKAEEFQSDWSRFVDVHVEDIENRCTPVREAGTEPFLEDNSHELRQYIDYFDFAAAESPKYQGTFI</sequence>
<dbReference type="EMBL" id="ML770175">
    <property type="protein sequence ID" value="KAE9384299.1"/>
    <property type="molecule type" value="Genomic_DNA"/>
</dbReference>
<organism evidence="3 4">
    <name type="scientific">Gymnopus androsaceus JB14</name>
    <dbReference type="NCBI Taxonomy" id="1447944"/>
    <lineage>
        <taxon>Eukaryota</taxon>
        <taxon>Fungi</taxon>
        <taxon>Dikarya</taxon>
        <taxon>Basidiomycota</taxon>
        <taxon>Agaricomycotina</taxon>
        <taxon>Agaricomycetes</taxon>
        <taxon>Agaricomycetidae</taxon>
        <taxon>Agaricales</taxon>
        <taxon>Marasmiineae</taxon>
        <taxon>Omphalotaceae</taxon>
        <taxon>Gymnopus</taxon>
    </lineage>
</organism>
<dbReference type="AlphaFoldDB" id="A0A6A4GFE3"/>
<evidence type="ECO:0000313" key="3">
    <source>
        <dbReference type="EMBL" id="KAE9384299.1"/>
    </source>
</evidence>
<dbReference type="Proteomes" id="UP000799118">
    <property type="component" value="Unassembled WGS sequence"/>
</dbReference>
<feature type="region of interest" description="Disordered" evidence="1">
    <location>
        <begin position="71"/>
        <end position="108"/>
    </location>
</feature>
<keyword evidence="2" id="KW-1133">Transmembrane helix</keyword>
<proteinExistence type="predicted"/>
<evidence type="ECO:0000256" key="1">
    <source>
        <dbReference type="SAM" id="MobiDB-lite"/>
    </source>
</evidence>
<keyword evidence="2" id="KW-0472">Membrane</keyword>
<protein>
    <submittedName>
        <fullName evidence="3">Uncharacterized protein</fullName>
    </submittedName>
</protein>
<name>A0A6A4GFE3_9AGAR</name>
<feature type="transmembrane region" description="Helical" evidence="2">
    <location>
        <begin position="136"/>
        <end position="161"/>
    </location>
</feature>